<dbReference type="GO" id="GO:0098027">
    <property type="term" value="C:virus tail, sheath"/>
    <property type="evidence" value="ECO:0007669"/>
    <property type="project" value="UniProtKB-KW"/>
</dbReference>
<dbReference type="InterPro" id="IPR020287">
    <property type="entry name" value="Tail_sheath_C"/>
</dbReference>
<evidence type="ECO:0000256" key="5">
    <source>
        <dbReference type="ARBA" id="ARBA00023003"/>
    </source>
</evidence>
<dbReference type="Pfam" id="PF17482">
    <property type="entry name" value="Phage_sheath_1C"/>
    <property type="match status" value="1"/>
</dbReference>
<feature type="domain" description="Tail sheath protein C-terminal" evidence="8">
    <location>
        <begin position="488"/>
        <end position="589"/>
    </location>
</feature>
<keyword evidence="2" id="KW-1162">Viral penetration into host cytoplasm</keyword>
<dbReference type="PANTHER" id="PTHR35861:SF1">
    <property type="entry name" value="PHAGE TAIL SHEATH PROTEIN"/>
    <property type="match status" value="1"/>
</dbReference>
<proteinExistence type="inferred from homology"/>
<keyword evidence="7" id="KW-1160">Virus entry into host cell</keyword>
<sequence length="595" mass="63627">MATYNRPGVYVNELALAAAPINGALAAQAAGAVIAAFPQGPDTVTRVTSWYDFAKKFGGYSTKYPATFSVGSFFKNGGTELYVLRVLPQLAKAVAKVDIPDSTSTVEDPLVFMTIAAKHRGIDGNNIRVAVAASKTIRAEGYYDITVYYEAGVSDYVSSVFTPANAADDVIVEQFTGVSFSDPLSGDYAPSVLEFGSAYIRILEGPVTEYNPSTGAEIAPVITYTIGGVDYEGPTLNTIYPLSGAPDPEVSLTYGDYTGNYFDANGAGTSDDTGYDPLGDPTGTFLVDDCLNFTQFETIDRPLVFFLPDVIAKVSADSESLPGGWDIAKYVYNALIEWVEAPKNNGRHFVVVETASGLSVNDALGVSGDLTETSRAAVYYPHVYVKDPAGRSSASVRRLGPSASVVGLYLSTDRKVGPFKTPAGIDTKIVDAIALERSFSPSELDALNTGVTTTGISNTQNVVNAIRNVPGAGVVVMGGRTLKQDGTANRYVNMRRSLTYLEKRLNDTASFAVFENNTEKLWARLITSIGTFLNEYRNQGGLRGTTIEQSYYIKCDSENNTAVTIAAGEVHVEVGVALEYPAEFVVINLSQKTAE</sequence>
<accession>A0A6J5L5I1</accession>
<keyword evidence="4" id="KW-1242">Viral contractile tail ejection system</keyword>
<keyword evidence="6" id="KW-1171">Viral genome ejection through host cell envelope</keyword>
<reference evidence="9" key="1">
    <citation type="submission" date="2020-04" db="EMBL/GenBank/DDBJ databases">
        <authorList>
            <person name="Chiriac C."/>
            <person name="Salcher M."/>
            <person name="Ghai R."/>
            <person name="Kavagutti S V."/>
        </authorList>
    </citation>
    <scope>NUCLEOTIDE SEQUENCE</scope>
</reference>
<evidence type="ECO:0000256" key="2">
    <source>
        <dbReference type="ARBA" id="ARBA00022595"/>
    </source>
</evidence>
<evidence type="ECO:0000256" key="3">
    <source>
        <dbReference type="ARBA" id="ARBA00022732"/>
    </source>
</evidence>
<organism evidence="9">
    <name type="scientific">uncultured Caudovirales phage</name>
    <dbReference type="NCBI Taxonomy" id="2100421"/>
    <lineage>
        <taxon>Viruses</taxon>
        <taxon>Duplodnaviria</taxon>
        <taxon>Heunggongvirae</taxon>
        <taxon>Uroviricota</taxon>
        <taxon>Caudoviricetes</taxon>
        <taxon>Peduoviridae</taxon>
        <taxon>Maltschvirus</taxon>
        <taxon>Maltschvirus maltsch</taxon>
    </lineage>
</organism>
<name>A0A6J5L5I1_9CAUD</name>
<dbReference type="EMBL" id="LR796226">
    <property type="protein sequence ID" value="CAB4128782.1"/>
    <property type="molecule type" value="Genomic_DNA"/>
</dbReference>
<dbReference type="InterPro" id="IPR052042">
    <property type="entry name" value="Tail_sheath_structural"/>
</dbReference>
<evidence type="ECO:0000313" key="9">
    <source>
        <dbReference type="EMBL" id="CAB4128782.1"/>
    </source>
</evidence>
<evidence type="ECO:0000259" key="8">
    <source>
        <dbReference type="Pfam" id="PF17482"/>
    </source>
</evidence>
<evidence type="ECO:0000256" key="7">
    <source>
        <dbReference type="ARBA" id="ARBA00023296"/>
    </source>
</evidence>
<evidence type="ECO:0000256" key="6">
    <source>
        <dbReference type="ARBA" id="ARBA00023009"/>
    </source>
</evidence>
<dbReference type="PANTHER" id="PTHR35861">
    <property type="match status" value="1"/>
</dbReference>
<keyword evidence="5" id="KW-0946">Virion</keyword>
<keyword evidence="5" id="KW-1229">Viral tail sheath protein</keyword>
<keyword evidence="3" id="KW-1227">Viral tail protein</keyword>
<gene>
    <name evidence="9" type="ORF">UFOVP111_79</name>
</gene>
<evidence type="ECO:0000256" key="4">
    <source>
        <dbReference type="ARBA" id="ARBA00022766"/>
    </source>
</evidence>
<dbReference type="GO" id="GO:0099000">
    <property type="term" value="P:symbiont genome ejection through host cell envelope, contractile tail mechanism"/>
    <property type="evidence" value="ECO:0007669"/>
    <property type="project" value="UniProtKB-KW"/>
</dbReference>
<protein>
    <submittedName>
        <fullName evidence="9">Phage tail sheath C-terminal domain containing protein</fullName>
    </submittedName>
</protein>
<dbReference type="Gene3D" id="3.40.50.11780">
    <property type="match status" value="2"/>
</dbReference>
<comment type="similarity">
    <text evidence="1">Belongs to the myoviridae tail sheath protein family.</text>
</comment>
<evidence type="ECO:0000256" key="1">
    <source>
        <dbReference type="ARBA" id="ARBA00008005"/>
    </source>
</evidence>